<protein>
    <recommendedName>
        <fullName evidence="2">Glycoside hydrolase 35 catalytic domain-containing protein</fullName>
    </recommendedName>
</protein>
<dbReference type="Gene3D" id="3.20.20.80">
    <property type="entry name" value="Glycosidases"/>
    <property type="match status" value="1"/>
</dbReference>
<dbReference type="InterPro" id="IPR031330">
    <property type="entry name" value="Gly_Hdrlase_35_cat"/>
</dbReference>
<name>A0A426SIQ0_9MICO</name>
<dbReference type="Pfam" id="PF01301">
    <property type="entry name" value="Glyco_hydro_35"/>
    <property type="match status" value="1"/>
</dbReference>
<evidence type="ECO:0000313" key="4">
    <source>
        <dbReference type="Proteomes" id="UP000274327"/>
    </source>
</evidence>
<feature type="domain" description="Glycoside hydrolase 35 catalytic" evidence="2">
    <location>
        <begin position="12"/>
        <end position="42"/>
    </location>
</feature>
<evidence type="ECO:0000256" key="1">
    <source>
        <dbReference type="SAM" id="MobiDB-lite"/>
    </source>
</evidence>
<comment type="caution">
    <text evidence="3">The sequence shown here is derived from an EMBL/GenBank/DDBJ whole genome shotgun (WGS) entry which is preliminary data.</text>
</comment>
<dbReference type="AlphaFoldDB" id="A0A426SIQ0"/>
<evidence type="ECO:0000259" key="2">
    <source>
        <dbReference type="Pfam" id="PF01301"/>
    </source>
</evidence>
<proteinExistence type="predicted"/>
<reference evidence="3 4" key="1">
    <citation type="submission" date="2018-07" db="EMBL/GenBank/DDBJ databases">
        <title>Brachybacteriurn paraconglorneratum KCTC 9916.</title>
        <authorList>
            <person name="Li Y."/>
        </authorList>
    </citation>
    <scope>NUCLEOTIDE SEQUENCE [LARGE SCALE GENOMIC DNA]</scope>
    <source>
        <strain evidence="3 4">KCTC 9916</strain>
    </source>
</reference>
<keyword evidence="4" id="KW-1185">Reference proteome</keyword>
<feature type="compositionally biased region" description="Low complexity" evidence="1">
    <location>
        <begin position="46"/>
        <end position="57"/>
    </location>
</feature>
<dbReference type="Proteomes" id="UP000274327">
    <property type="component" value="Unassembled WGS sequence"/>
</dbReference>
<gene>
    <name evidence="3" type="ORF">DS079_12200</name>
</gene>
<feature type="region of interest" description="Disordered" evidence="1">
    <location>
        <begin position="69"/>
        <end position="101"/>
    </location>
</feature>
<organism evidence="3 4">
    <name type="scientific">Brachybacterium paraconglomeratum</name>
    <dbReference type="NCBI Taxonomy" id="173362"/>
    <lineage>
        <taxon>Bacteria</taxon>
        <taxon>Bacillati</taxon>
        <taxon>Actinomycetota</taxon>
        <taxon>Actinomycetes</taxon>
        <taxon>Micrococcales</taxon>
        <taxon>Dermabacteraceae</taxon>
        <taxon>Brachybacterium</taxon>
    </lineage>
</organism>
<evidence type="ECO:0000313" key="3">
    <source>
        <dbReference type="EMBL" id="RRR18037.1"/>
    </source>
</evidence>
<feature type="compositionally biased region" description="Basic and acidic residues" evidence="1">
    <location>
        <begin position="92"/>
        <end position="101"/>
    </location>
</feature>
<feature type="region of interest" description="Disordered" evidence="1">
    <location>
        <begin position="38"/>
        <end position="57"/>
    </location>
</feature>
<sequence length="101" mass="11317">MPAALTPTSEGLLRHGEPHMIVSGALHYFRVHPAQWRDRLRRPSRRSTSPPRSCAPAATRCCCWTSNVGRRASRSPSRTISDVPPTPTPPPRRADHRDFDP</sequence>
<accession>A0A426SIQ0</accession>
<dbReference type="EMBL" id="QOCI01000009">
    <property type="protein sequence ID" value="RRR18037.1"/>
    <property type="molecule type" value="Genomic_DNA"/>
</dbReference>